<name>A0A131Z2Z4_RHIAP</name>
<comment type="subcellular location">
    <subcellularLocation>
        <location evidence="1">Membrane</location>
        <topology evidence="1">Multi-pass membrane protein</topology>
    </subcellularLocation>
</comment>
<dbReference type="AlphaFoldDB" id="A0A131Z2Z4"/>
<dbReference type="PANTHER" id="PTHR22779">
    <property type="entry name" value="SD17342P"/>
    <property type="match status" value="1"/>
</dbReference>
<evidence type="ECO:0000256" key="6">
    <source>
        <dbReference type="SAM" id="Phobius"/>
    </source>
</evidence>
<organism evidence="7">
    <name type="scientific">Rhipicephalus appendiculatus</name>
    <name type="common">Brown ear tick</name>
    <dbReference type="NCBI Taxonomy" id="34631"/>
    <lineage>
        <taxon>Eukaryota</taxon>
        <taxon>Metazoa</taxon>
        <taxon>Ecdysozoa</taxon>
        <taxon>Arthropoda</taxon>
        <taxon>Chelicerata</taxon>
        <taxon>Arachnida</taxon>
        <taxon>Acari</taxon>
        <taxon>Parasitiformes</taxon>
        <taxon>Ixodida</taxon>
        <taxon>Ixodoidea</taxon>
        <taxon>Ixodidae</taxon>
        <taxon>Rhipicephalinae</taxon>
        <taxon>Rhipicephalus</taxon>
        <taxon>Rhipicephalus</taxon>
    </lineage>
</organism>
<feature type="transmembrane region" description="Helical" evidence="6">
    <location>
        <begin position="72"/>
        <end position="96"/>
    </location>
</feature>
<feature type="transmembrane region" description="Helical" evidence="6">
    <location>
        <begin position="33"/>
        <end position="60"/>
    </location>
</feature>
<protein>
    <submittedName>
        <fullName evidence="7">Transmembrane protein</fullName>
    </submittedName>
</protein>
<evidence type="ECO:0000256" key="4">
    <source>
        <dbReference type="ARBA" id="ARBA00022989"/>
    </source>
</evidence>
<dbReference type="EMBL" id="GEDV01002774">
    <property type="protein sequence ID" value="JAP85783.1"/>
    <property type="molecule type" value="Transcribed_RNA"/>
</dbReference>
<evidence type="ECO:0000313" key="7">
    <source>
        <dbReference type="EMBL" id="JAP85783.1"/>
    </source>
</evidence>
<dbReference type="GO" id="GO:0016020">
    <property type="term" value="C:membrane"/>
    <property type="evidence" value="ECO:0007669"/>
    <property type="project" value="UniProtKB-SubCell"/>
</dbReference>
<evidence type="ECO:0000256" key="3">
    <source>
        <dbReference type="ARBA" id="ARBA00022692"/>
    </source>
</evidence>
<sequence length="131" mass="14344">MASGTEFETADLDSVINVIGLTPSDPLDTFVEIWYQVFLWALFSSLFVHFVAAVVAFSMLRKQQIGRFSPLLILLMGLVAPLTGGALTSAVIAGVYRAARFHMMPFYALVWGCGQTVFAVVMSYTRVLATL</sequence>
<feature type="transmembrane region" description="Helical" evidence="6">
    <location>
        <begin position="108"/>
        <end position="129"/>
    </location>
</feature>
<dbReference type="Pfam" id="PF10190">
    <property type="entry name" value="Tmemb_170"/>
    <property type="match status" value="1"/>
</dbReference>
<dbReference type="PANTHER" id="PTHR22779:SF6">
    <property type="entry name" value="SD17342P"/>
    <property type="match status" value="1"/>
</dbReference>
<evidence type="ECO:0000256" key="2">
    <source>
        <dbReference type="ARBA" id="ARBA00006325"/>
    </source>
</evidence>
<keyword evidence="4 6" id="KW-1133">Transmembrane helix</keyword>
<keyword evidence="5 6" id="KW-0472">Membrane</keyword>
<evidence type="ECO:0000256" key="5">
    <source>
        <dbReference type="ARBA" id="ARBA00023136"/>
    </source>
</evidence>
<keyword evidence="3 6" id="KW-0812">Transmembrane</keyword>
<reference evidence="7" key="1">
    <citation type="journal article" date="2016" name="Ticks Tick Borne Dis.">
        <title>De novo assembly and annotation of the salivary gland transcriptome of Rhipicephalus appendiculatus male and female ticks during blood feeding.</title>
        <authorList>
            <person name="de Castro M.H."/>
            <person name="de Klerk D."/>
            <person name="Pienaar R."/>
            <person name="Latif A.A."/>
            <person name="Rees D.J."/>
            <person name="Mans B.J."/>
        </authorList>
    </citation>
    <scope>NUCLEOTIDE SEQUENCE</scope>
    <source>
        <tissue evidence="7">Salivary glands</tissue>
    </source>
</reference>
<proteinExistence type="inferred from homology"/>
<evidence type="ECO:0000256" key="1">
    <source>
        <dbReference type="ARBA" id="ARBA00004141"/>
    </source>
</evidence>
<accession>A0A131Z2Z4</accession>
<dbReference type="InterPro" id="IPR019334">
    <property type="entry name" value="TMEM170A/B/YPR153W-like"/>
</dbReference>
<comment type="similarity">
    <text evidence="2">Belongs to the TMEM170 family.</text>
</comment>